<comment type="caution">
    <text evidence="1">The sequence shown here is derived from an EMBL/GenBank/DDBJ whole genome shotgun (WGS) entry which is preliminary data.</text>
</comment>
<dbReference type="OrthoDB" id="1907763at2759"/>
<sequence>MQPKGSQGTLVPIKVQQQDDDSVADFDDADAVFEGPGPYQEKLLDADFFNQFPDDFDESDMEMPGFP</sequence>
<keyword evidence="2" id="KW-1185">Reference proteome</keyword>
<gene>
    <name evidence="1" type="ORF">GPECTOR_12g470</name>
</gene>
<dbReference type="Proteomes" id="UP000075714">
    <property type="component" value="Unassembled WGS sequence"/>
</dbReference>
<protein>
    <submittedName>
        <fullName evidence="1">Uncharacterized protein</fullName>
    </submittedName>
</protein>
<dbReference type="AlphaFoldDB" id="A0A150GNV7"/>
<dbReference type="EMBL" id="LSYV01000013">
    <property type="protein sequence ID" value="KXZ51507.1"/>
    <property type="molecule type" value="Genomic_DNA"/>
</dbReference>
<organism evidence="1 2">
    <name type="scientific">Gonium pectorale</name>
    <name type="common">Green alga</name>
    <dbReference type="NCBI Taxonomy" id="33097"/>
    <lineage>
        <taxon>Eukaryota</taxon>
        <taxon>Viridiplantae</taxon>
        <taxon>Chlorophyta</taxon>
        <taxon>core chlorophytes</taxon>
        <taxon>Chlorophyceae</taxon>
        <taxon>CS clade</taxon>
        <taxon>Chlamydomonadales</taxon>
        <taxon>Volvocaceae</taxon>
        <taxon>Gonium</taxon>
    </lineage>
</organism>
<evidence type="ECO:0000313" key="2">
    <source>
        <dbReference type="Proteomes" id="UP000075714"/>
    </source>
</evidence>
<name>A0A150GNV7_GONPE</name>
<proteinExistence type="predicted"/>
<reference evidence="2" key="1">
    <citation type="journal article" date="2016" name="Nat. Commun.">
        <title>The Gonium pectorale genome demonstrates co-option of cell cycle regulation during the evolution of multicellularity.</title>
        <authorList>
            <person name="Hanschen E.R."/>
            <person name="Marriage T.N."/>
            <person name="Ferris P.J."/>
            <person name="Hamaji T."/>
            <person name="Toyoda A."/>
            <person name="Fujiyama A."/>
            <person name="Neme R."/>
            <person name="Noguchi H."/>
            <person name="Minakuchi Y."/>
            <person name="Suzuki M."/>
            <person name="Kawai-Toyooka H."/>
            <person name="Smith D.R."/>
            <person name="Sparks H."/>
            <person name="Anderson J."/>
            <person name="Bakaric R."/>
            <person name="Luria V."/>
            <person name="Karger A."/>
            <person name="Kirschner M.W."/>
            <person name="Durand P.M."/>
            <person name="Michod R.E."/>
            <person name="Nozaki H."/>
            <person name="Olson B.J."/>
        </authorList>
    </citation>
    <scope>NUCLEOTIDE SEQUENCE [LARGE SCALE GENOMIC DNA]</scope>
    <source>
        <strain evidence="2">NIES-2863</strain>
    </source>
</reference>
<accession>A0A150GNV7</accession>
<evidence type="ECO:0000313" key="1">
    <source>
        <dbReference type="EMBL" id="KXZ51507.1"/>
    </source>
</evidence>